<accession>A0AAE8SF71</accession>
<protein>
    <recommendedName>
        <fullName evidence="3">Alcohol acetyltransferase</fullName>
    </recommendedName>
</protein>
<dbReference type="SUPFAM" id="SSF52777">
    <property type="entry name" value="CoA-dependent acyltransferases"/>
    <property type="match status" value="2"/>
</dbReference>
<dbReference type="GO" id="GO:0008080">
    <property type="term" value="F:N-acetyltransferase activity"/>
    <property type="evidence" value="ECO:0007669"/>
    <property type="project" value="TreeGrafter"/>
</dbReference>
<dbReference type="PANTHER" id="PTHR28037">
    <property type="entry name" value="ALCOHOL O-ACETYLTRANSFERASE 1-RELATED"/>
    <property type="match status" value="1"/>
</dbReference>
<dbReference type="Gene3D" id="3.30.559.10">
    <property type="entry name" value="Chloramphenicol acetyltransferase-like domain"/>
    <property type="match status" value="1"/>
</dbReference>
<dbReference type="InterPro" id="IPR052058">
    <property type="entry name" value="Alcohol_O-acetyltransferase"/>
</dbReference>
<comment type="caution">
    <text evidence="1">The sequence shown here is derived from an EMBL/GenBank/DDBJ whole genome shotgun (WGS) entry which is preliminary data.</text>
</comment>
<dbReference type="Proteomes" id="UP001187734">
    <property type="component" value="Unassembled WGS sequence"/>
</dbReference>
<evidence type="ECO:0008006" key="3">
    <source>
        <dbReference type="Google" id="ProtNLM"/>
    </source>
</evidence>
<dbReference type="InterPro" id="IPR010828">
    <property type="entry name" value="Atf2/Sli1-like"/>
</dbReference>
<evidence type="ECO:0000313" key="1">
    <source>
        <dbReference type="EMBL" id="SPJ73187.1"/>
    </source>
</evidence>
<name>A0AAE8SF71_9HYPO</name>
<dbReference type="AlphaFoldDB" id="A0AAE8SF71"/>
<reference evidence="1" key="1">
    <citation type="submission" date="2018-03" db="EMBL/GenBank/DDBJ databases">
        <authorList>
            <person name="Guldener U."/>
        </authorList>
    </citation>
    <scope>NUCLEOTIDE SEQUENCE</scope>
</reference>
<gene>
    <name evidence="1" type="ORF">FTOL_02917</name>
</gene>
<dbReference type="EMBL" id="ONZP01000089">
    <property type="protein sequence ID" value="SPJ73187.1"/>
    <property type="molecule type" value="Genomic_DNA"/>
</dbReference>
<dbReference type="InterPro" id="IPR023213">
    <property type="entry name" value="CAT-like_dom_sf"/>
</dbReference>
<sequence>MPSTTDIRTVRRLGLLETGSSAYHLMGLYRCVVVSARYTLPPGTSPSNEAILAAMGNLIDDNPILRVGIQGEGSMEALFTHVTEIKLQDFVEFRTCSEENYEKALEDVHCWCHDQIWQDVETRPPWRAIVLRPGETPGFEDVVFAFHHSIMDGMSGRLFHEKLLAHLNDLPPNPSCSDVLQFPELPTLPDPQEKVIDYTTTLGFRVSKLWSRNRPSFLTPAPKPIWSGEPIDFDRPHKARLRAVDIPAEVVSSVLAATRSHGTSITGLLHTLILVSLSRHVPDAPGFASSTPMSMRPYISPSADTSLKEALFGCVTGMNHEHPPSETTPFRNSQGDIDDHIWSYARKIKTELKEKASTLLVNDDIQALVSVTDWPALLQKKDGKPRVRSWELSNIGTLASVDGKRSISRALFTNGVMVASDPMSISVVSVKNSSLTLGITWCDGVVDDGVMENLAEDLDLFMKRLHEVGKISDA</sequence>
<keyword evidence="2" id="KW-1185">Reference proteome</keyword>
<evidence type="ECO:0000313" key="2">
    <source>
        <dbReference type="Proteomes" id="UP001187734"/>
    </source>
</evidence>
<dbReference type="Pfam" id="PF07247">
    <property type="entry name" value="AATase"/>
    <property type="match status" value="1"/>
</dbReference>
<dbReference type="PANTHER" id="PTHR28037:SF1">
    <property type="entry name" value="ALCOHOL O-ACETYLTRANSFERASE 1-RELATED"/>
    <property type="match status" value="1"/>
</dbReference>
<organism evidence="1 2">
    <name type="scientific">Fusarium torulosum</name>
    <dbReference type="NCBI Taxonomy" id="33205"/>
    <lineage>
        <taxon>Eukaryota</taxon>
        <taxon>Fungi</taxon>
        <taxon>Dikarya</taxon>
        <taxon>Ascomycota</taxon>
        <taxon>Pezizomycotina</taxon>
        <taxon>Sordariomycetes</taxon>
        <taxon>Hypocreomycetidae</taxon>
        <taxon>Hypocreales</taxon>
        <taxon>Nectriaceae</taxon>
        <taxon>Fusarium</taxon>
    </lineage>
</organism>
<proteinExistence type="predicted"/>